<reference evidence="1 2" key="1">
    <citation type="submission" date="2023-01" db="EMBL/GenBank/DDBJ databases">
        <title>Analysis of 21 Apiospora genomes using comparative genomics revels a genus with tremendous synthesis potential of carbohydrate active enzymes and secondary metabolites.</title>
        <authorList>
            <person name="Sorensen T."/>
        </authorList>
    </citation>
    <scope>NUCLEOTIDE SEQUENCE [LARGE SCALE GENOMIC DNA]</scope>
    <source>
        <strain evidence="1 2">CBS 24483</strain>
    </source>
</reference>
<dbReference type="GeneID" id="92080899"/>
<dbReference type="EMBL" id="JAQQWE010000008">
    <property type="protein sequence ID" value="KAK7942502.1"/>
    <property type="molecule type" value="Genomic_DNA"/>
</dbReference>
<protein>
    <submittedName>
        <fullName evidence="1">Uncharacterized protein</fullName>
    </submittedName>
</protein>
<comment type="caution">
    <text evidence="1">The sequence shown here is derived from an EMBL/GenBank/DDBJ whole genome shotgun (WGS) entry which is preliminary data.</text>
</comment>
<dbReference type="Proteomes" id="UP001391051">
    <property type="component" value="Unassembled WGS sequence"/>
</dbReference>
<keyword evidence="2" id="KW-1185">Reference proteome</keyword>
<accession>A0ABR1PY85</accession>
<dbReference type="RefSeq" id="XP_066694533.1">
    <property type="nucleotide sequence ID" value="XM_066847837.1"/>
</dbReference>
<gene>
    <name evidence="1" type="ORF">PG986_011615</name>
</gene>
<sequence>MPTVTLAVLETLRREAPDLYPYLSRAPMVMGRPAYAKFQEIARRPAHQLKTVPEGVVWERYRSLQIARLRDVVAEAWLVHVPAAPLYELGRLHRLGGE</sequence>
<proteinExistence type="predicted"/>
<organism evidence="1 2">
    <name type="scientific">Apiospora aurea</name>
    <dbReference type="NCBI Taxonomy" id="335848"/>
    <lineage>
        <taxon>Eukaryota</taxon>
        <taxon>Fungi</taxon>
        <taxon>Dikarya</taxon>
        <taxon>Ascomycota</taxon>
        <taxon>Pezizomycotina</taxon>
        <taxon>Sordariomycetes</taxon>
        <taxon>Xylariomycetidae</taxon>
        <taxon>Amphisphaeriales</taxon>
        <taxon>Apiosporaceae</taxon>
        <taxon>Apiospora</taxon>
    </lineage>
</organism>
<name>A0ABR1PY85_9PEZI</name>
<evidence type="ECO:0000313" key="1">
    <source>
        <dbReference type="EMBL" id="KAK7942502.1"/>
    </source>
</evidence>
<evidence type="ECO:0000313" key="2">
    <source>
        <dbReference type="Proteomes" id="UP001391051"/>
    </source>
</evidence>